<evidence type="ECO:0000256" key="9">
    <source>
        <dbReference type="SAM" id="Phobius"/>
    </source>
</evidence>
<dbReference type="GO" id="GO:0005886">
    <property type="term" value="C:plasma membrane"/>
    <property type="evidence" value="ECO:0007669"/>
    <property type="project" value="UniProtKB-SubCell"/>
</dbReference>
<dbReference type="PROSITE" id="PS50262">
    <property type="entry name" value="G_PROTEIN_RECEP_F1_2"/>
    <property type="match status" value="1"/>
</dbReference>
<keyword evidence="5" id="KW-0297">G-protein coupled receptor</keyword>
<evidence type="ECO:0000313" key="12">
    <source>
        <dbReference type="Proteomes" id="UP000314982"/>
    </source>
</evidence>
<dbReference type="AlphaFoldDB" id="A0A4W5K3V8"/>
<dbReference type="GeneTree" id="ENSGT01120000271896"/>
<dbReference type="PANTHER" id="PTHR22750">
    <property type="entry name" value="G-PROTEIN COUPLED RECEPTOR"/>
    <property type="match status" value="1"/>
</dbReference>
<evidence type="ECO:0000256" key="4">
    <source>
        <dbReference type="ARBA" id="ARBA00022989"/>
    </source>
</evidence>
<keyword evidence="8" id="KW-0807">Transducer</keyword>
<name>A0A4W5K3V8_9TELE</name>
<evidence type="ECO:0000256" key="6">
    <source>
        <dbReference type="ARBA" id="ARBA00023136"/>
    </source>
</evidence>
<dbReference type="GO" id="GO:0004930">
    <property type="term" value="F:G protein-coupled receptor activity"/>
    <property type="evidence" value="ECO:0007669"/>
    <property type="project" value="UniProtKB-KW"/>
</dbReference>
<dbReference type="Proteomes" id="UP000314982">
    <property type="component" value="Unassembled WGS sequence"/>
</dbReference>
<reference evidence="11" key="3">
    <citation type="submission" date="2025-09" db="UniProtKB">
        <authorList>
            <consortium name="Ensembl"/>
        </authorList>
    </citation>
    <scope>IDENTIFICATION</scope>
</reference>
<reference evidence="11" key="2">
    <citation type="submission" date="2025-08" db="UniProtKB">
        <authorList>
            <consortium name="Ensembl"/>
        </authorList>
    </citation>
    <scope>IDENTIFICATION</scope>
</reference>
<keyword evidence="7" id="KW-0675">Receptor</keyword>
<keyword evidence="3 9" id="KW-0812">Transmembrane</keyword>
<dbReference type="SUPFAM" id="SSF81321">
    <property type="entry name" value="Family A G protein-coupled receptor-like"/>
    <property type="match status" value="1"/>
</dbReference>
<dbReference type="Gene3D" id="1.20.1070.10">
    <property type="entry name" value="Rhodopsin 7-helix transmembrane proteins"/>
    <property type="match status" value="1"/>
</dbReference>
<evidence type="ECO:0000256" key="8">
    <source>
        <dbReference type="ARBA" id="ARBA00023224"/>
    </source>
</evidence>
<evidence type="ECO:0000256" key="5">
    <source>
        <dbReference type="ARBA" id="ARBA00023040"/>
    </source>
</evidence>
<feature type="domain" description="G-protein coupled receptors family 1 profile" evidence="10">
    <location>
        <begin position="53"/>
        <end position="121"/>
    </location>
</feature>
<sequence>MDKLTDNIPGCYYNRSVQFFYEQSGKNISDHWRPRDYLVVSLGMAVSVIVILANILVMVAIFINRRFHFPIYYLLGNLAAADLFSGIAYLHLMFHTGPWTIKLSKNQWFVRQVGESNTHPN</sequence>
<evidence type="ECO:0000256" key="7">
    <source>
        <dbReference type="ARBA" id="ARBA00023170"/>
    </source>
</evidence>
<feature type="transmembrane region" description="Helical" evidence="9">
    <location>
        <begin position="37"/>
        <end position="64"/>
    </location>
</feature>
<comment type="subcellular location">
    <subcellularLocation>
        <location evidence="1">Cell membrane</location>
        <topology evidence="1">Multi-pass membrane protein</topology>
    </subcellularLocation>
</comment>
<organism evidence="11 12">
    <name type="scientific">Hucho hucho</name>
    <name type="common">huchen</name>
    <dbReference type="NCBI Taxonomy" id="62062"/>
    <lineage>
        <taxon>Eukaryota</taxon>
        <taxon>Metazoa</taxon>
        <taxon>Chordata</taxon>
        <taxon>Craniata</taxon>
        <taxon>Vertebrata</taxon>
        <taxon>Euteleostomi</taxon>
        <taxon>Actinopterygii</taxon>
        <taxon>Neopterygii</taxon>
        <taxon>Teleostei</taxon>
        <taxon>Protacanthopterygii</taxon>
        <taxon>Salmoniformes</taxon>
        <taxon>Salmonidae</taxon>
        <taxon>Salmoninae</taxon>
        <taxon>Hucho</taxon>
    </lineage>
</organism>
<keyword evidence="6 9" id="KW-0472">Membrane</keyword>
<accession>A0A4W5K3V8</accession>
<keyword evidence="12" id="KW-1185">Reference proteome</keyword>
<feature type="transmembrane region" description="Helical" evidence="9">
    <location>
        <begin position="71"/>
        <end position="94"/>
    </location>
</feature>
<protein>
    <recommendedName>
        <fullName evidence="10">G-protein coupled receptors family 1 profile domain-containing protein</fullName>
    </recommendedName>
</protein>
<proteinExistence type="predicted"/>
<keyword evidence="4 9" id="KW-1133">Transmembrane helix</keyword>
<evidence type="ECO:0000256" key="1">
    <source>
        <dbReference type="ARBA" id="ARBA00004651"/>
    </source>
</evidence>
<evidence type="ECO:0000256" key="3">
    <source>
        <dbReference type="ARBA" id="ARBA00022692"/>
    </source>
</evidence>
<dbReference type="InterPro" id="IPR017452">
    <property type="entry name" value="GPCR_Rhodpsn_7TM"/>
</dbReference>
<reference evidence="12" key="1">
    <citation type="submission" date="2018-06" db="EMBL/GenBank/DDBJ databases">
        <title>Genome assembly of Danube salmon.</title>
        <authorList>
            <person name="Macqueen D.J."/>
            <person name="Gundappa M.K."/>
        </authorList>
    </citation>
    <scope>NUCLEOTIDE SEQUENCE [LARGE SCALE GENOMIC DNA]</scope>
</reference>
<dbReference type="STRING" id="62062.ENSHHUP00000012043"/>
<evidence type="ECO:0000259" key="10">
    <source>
        <dbReference type="PROSITE" id="PS50262"/>
    </source>
</evidence>
<evidence type="ECO:0000256" key="2">
    <source>
        <dbReference type="ARBA" id="ARBA00022475"/>
    </source>
</evidence>
<evidence type="ECO:0000313" key="11">
    <source>
        <dbReference type="Ensembl" id="ENSHHUP00000012043.1"/>
    </source>
</evidence>
<keyword evidence="2" id="KW-1003">Cell membrane</keyword>
<dbReference type="Ensembl" id="ENSHHUT00000012417.1">
    <property type="protein sequence ID" value="ENSHHUP00000012043.1"/>
    <property type="gene ID" value="ENSHHUG00000007363.1"/>
</dbReference>